<evidence type="ECO:0000313" key="1">
    <source>
        <dbReference type="EMBL" id="HDL60604.1"/>
    </source>
</evidence>
<accession>A0A7V0LV79</accession>
<dbReference type="Proteomes" id="UP000886381">
    <property type="component" value="Unassembled WGS sequence"/>
</dbReference>
<dbReference type="AlphaFoldDB" id="A0A7V0LV79"/>
<reference evidence="1" key="1">
    <citation type="journal article" date="2020" name="mSystems">
        <title>Genome- and Community-Level Interaction Insights into Carbon Utilization and Element Cycling Functions of Hydrothermarchaeota in Hydrothermal Sediment.</title>
        <authorList>
            <person name="Zhou Z."/>
            <person name="Liu Y."/>
            <person name="Xu W."/>
            <person name="Pan J."/>
            <person name="Luo Z.H."/>
            <person name="Li M."/>
        </authorList>
    </citation>
    <scope>NUCLEOTIDE SEQUENCE [LARGE SCALE GENOMIC DNA]</scope>
    <source>
        <strain evidence="1">HyVt-28</strain>
    </source>
</reference>
<comment type="caution">
    <text evidence="1">The sequence shown here is derived from an EMBL/GenBank/DDBJ whole genome shotgun (WGS) entry which is preliminary data.</text>
</comment>
<dbReference type="SUPFAM" id="SSF57802">
    <property type="entry name" value="Rubredoxin-like"/>
    <property type="match status" value="1"/>
</dbReference>
<gene>
    <name evidence="1" type="ORF">ENH14_04010</name>
</gene>
<dbReference type="Gene3D" id="2.20.28.30">
    <property type="entry name" value="RNA polymerase ii, chain L"/>
    <property type="match status" value="1"/>
</dbReference>
<organism evidence="1">
    <name type="scientific">candidate division WOR-3 bacterium</name>
    <dbReference type="NCBI Taxonomy" id="2052148"/>
    <lineage>
        <taxon>Bacteria</taxon>
        <taxon>Bacteria division WOR-3</taxon>
    </lineage>
</organism>
<proteinExistence type="predicted"/>
<sequence length="89" mass="10297">MNKNLKSYECKSCGTIIHVDEEAGSPLFCPMCRSSMKEINIKIPKSLSFFTCPVCDYAFYIKKGINPYKCPRCNFTFPVTPHRIHEERL</sequence>
<protein>
    <submittedName>
        <fullName evidence="1">Uncharacterized protein</fullName>
    </submittedName>
</protein>
<dbReference type="EMBL" id="DRDR01000176">
    <property type="protein sequence ID" value="HDL60604.1"/>
    <property type="molecule type" value="Genomic_DNA"/>
</dbReference>
<name>A0A7V0LV79_UNCW3</name>